<dbReference type="GO" id="GO:0046872">
    <property type="term" value="F:metal ion binding"/>
    <property type="evidence" value="ECO:0007669"/>
    <property type="project" value="UniProtKB-KW"/>
</dbReference>
<accession>A0A914M6F4</accession>
<dbReference type="PANTHER" id="PTHR10571">
    <property type="entry name" value="UDP-N-ACETYLGLUCOSAMINE--DOLICHYL-PHOSPHATE N-ACETYLGLUCOSAMINEPHOSPHOTRANSFERASE"/>
    <property type="match status" value="1"/>
</dbReference>
<keyword evidence="10" id="KW-0479">Metal-binding</keyword>
<evidence type="ECO:0000256" key="5">
    <source>
        <dbReference type="ARBA" id="ARBA00013225"/>
    </source>
</evidence>
<dbReference type="InterPro" id="IPR000715">
    <property type="entry name" value="Glycosyl_transferase_4"/>
</dbReference>
<keyword evidence="11" id="KW-0256">Endoplasmic reticulum</keyword>
<evidence type="ECO:0000256" key="9">
    <source>
        <dbReference type="ARBA" id="ARBA00022692"/>
    </source>
</evidence>
<feature type="transmembrane region" description="Helical" evidence="19">
    <location>
        <begin position="155"/>
        <end position="173"/>
    </location>
</feature>
<evidence type="ECO:0000256" key="18">
    <source>
        <dbReference type="ARBA" id="ARBA00045078"/>
    </source>
</evidence>
<comment type="pathway">
    <text evidence="3">Protein modification; protein glycosylation.</text>
</comment>
<comment type="function">
    <text evidence="17">UDP-N-acetylglucosamine--dolichyl-phosphate N-acetylglucosaminephosphotransferase that operates in the biosynthetic pathway of dolichol-linked oligosaccharides, the glycan precursors employed in protein asparagine (N)-glycosylation. The assembly of dolichol-linked oligosaccharides begins on the cytosolic side of the endoplasmic reticulum membrane and finishes in its lumen. The sequential addition of sugars to dolichol pyrophosphate produces dolichol-linked oligosaccharides containing fourteen sugars, including two GlcNAcs, nine mannoses and three glucoses. Once assembled, the oligosaccharide is transferred from the lipid to nascent proteins by oligosaccharyltransferases. Catalyzes the initial step of dolichol-linked oligosaccharide biosynthesis, transfering GlcNAc-1-P from cytosolic UDP-GlcNAc onto the carrier lipid dolichyl phosphate (P-dolichol), yielding GlcNAc-P-P-dolichol embedded in the cytoplasmic leaflet of the endoplasmic reticulum membrane.</text>
</comment>
<keyword evidence="20" id="KW-1185">Reference proteome</keyword>
<dbReference type="AlphaFoldDB" id="A0A914M6F4"/>
<feature type="transmembrane region" description="Helical" evidence="19">
    <location>
        <begin position="527"/>
        <end position="550"/>
    </location>
</feature>
<dbReference type="Proteomes" id="UP000887563">
    <property type="component" value="Unplaced"/>
</dbReference>
<evidence type="ECO:0000256" key="6">
    <source>
        <dbReference type="ARBA" id="ARBA00017659"/>
    </source>
</evidence>
<evidence type="ECO:0000256" key="2">
    <source>
        <dbReference type="ARBA" id="ARBA00004477"/>
    </source>
</evidence>
<dbReference type="GO" id="GO:0016757">
    <property type="term" value="F:glycosyltransferase activity"/>
    <property type="evidence" value="ECO:0007669"/>
    <property type="project" value="UniProtKB-KW"/>
</dbReference>
<evidence type="ECO:0000256" key="16">
    <source>
        <dbReference type="ARBA" id="ARBA00033238"/>
    </source>
</evidence>
<comment type="subcellular location">
    <subcellularLocation>
        <location evidence="2">Endoplasmic reticulum membrane</location>
        <topology evidence="2">Multi-pass membrane protein</topology>
    </subcellularLocation>
</comment>
<evidence type="ECO:0000256" key="10">
    <source>
        <dbReference type="ARBA" id="ARBA00022723"/>
    </source>
</evidence>
<keyword evidence="9 19" id="KW-0812">Transmembrane</keyword>
<sequence length="554" mass="62864">MASSSDIVDIDTENHDPDLTPKVIANKLNLGSKFEEWLTKQNGDPLLVLDFVGGVCLDLDNRALIRNALVANGAEETDFGNIFKFHDSTQLRNAKRGVKYAVPWAFYNSSPMVEGYQGPNREWIAYTRTPTILSAFVTSFSDKTGVLTQLYFDEFTGWFGKLSFYVTIFAYFYSTKTLWFRSINLDKKPVPEPIGVIAAAIYLIFLFTFIPLPFYDLINQRAIFTGEDGSTNIECDNSSFLNLLSFLAGLVSICTAVLLGFADDILDLRWRHKLLFPTLSSMPLLLVYLLSKNSTAVLLPHFLQKYLGGASFLDIGPFYYIFMVSLVIFCTNAINIIAGINGVEVGQSLVINAVIRSVDSIQLWHHVLSLCFILPFIGTSTALFIINKYPAKAFVGDTYCYWAGMTIAVSALTGRFSKTLLLFLLPQIINFIFSCPQLFHFIPCPRHRLPRLNENGKLEMSMVDFQPYKLSKIGNLCFRILGMARLIYYKEYIKDGESWVSMNNLTILNLLLKFNGPQFEWELTNKFIILQILCSIFAFFCRFCLARIFYDEVN</sequence>
<feature type="transmembrane region" description="Helical" evidence="19">
    <location>
        <begin position="240"/>
        <end position="262"/>
    </location>
</feature>
<keyword evidence="12" id="KW-0460">Magnesium</keyword>
<evidence type="ECO:0000256" key="13">
    <source>
        <dbReference type="ARBA" id="ARBA00022989"/>
    </source>
</evidence>
<evidence type="ECO:0000256" key="15">
    <source>
        <dbReference type="ARBA" id="ARBA00029567"/>
    </source>
</evidence>
<feature type="transmembrane region" description="Helical" evidence="19">
    <location>
        <begin position="194"/>
        <end position="215"/>
    </location>
</feature>
<evidence type="ECO:0000256" key="7">
    <source>
        <dbReference type="ARBA" id="ARBA00022676"/>
    </source>
</evidence>
<dbReference type="PANTHER" id="PTHR10571:SF0">
    <property type="entry name" value="UDP-N-ACETYLGLUCOSAMINE--DOLICHYL-PHOSPHATE N-ACETYLGLUCOSAMINEPHOSPHOTRANSFERASE"/>
    <property type="match status" value="1"/>
</dbReference>
<feature type="transmembrane region" description="Helical" evidence="19">
    <location>
        <begin position="318"/>
        <end position="343"/>
    </location>
</feature>
<feature type="transmembrane region" description="Helical" evidence="19">
    <location>
        <begin position="363"/>
        <end position="386"/>
    </location>
</feature>
<keyword evidence="8" id="KW-0808">Transferase</keyword>
<evidence type="ECO:0000256" key="12">
    <source>
        <dbReference type="ARBA" id="ARBA00022842"/>
    </source>
</evidence>
<dbReference type="CDD" id="cd06855">
    <property type="entry name" value="GT_GPT_euk"/>
    <property type="match status" value="1"/>
</dbReference>
<protein>
    <recommendedName>
        <fullName evidence="6">UDP-N-acetylglucosamine--dolichyl-phosphate N-acetylglucosaminephosphotransferase</fullName>
        <ecNumber evidence="5">2.7.8.15</ecNumber>
    </recommendedName>
    <alternativeName>
        <fullName evidence="15">GlcNAc-1-P transferase</fullName>
    </alternativeName>
    <alternativeName>
        <fullName evidence="16">N-acetylglucosamine-1-phosphate transferase</fullName>
    </alternativeName>
</protein>
<keyword evidence="14 19" id="KW-0472">Membrane</keyword>
<keyword evidence="7" id="KW-0328">Glycosyltransferase</keyword>
<evidence type="ECO:0000313" key="20">
    <source>
        <dbReference type="Proteomes" id="UP000887563"/>
    </source>
</evidence>
<feature type="transmembrane region" description="Helical" evidence="19">
    <location>
        <begin position="420"/>
        <end position="442"/>
    </location>
</feature>
<proteinExistence type="inferred from homology"/>
<dbReference type="WBParaSite" id="Minc3s01054g20250">
    <property type="protein sequence ID" value="Minc3s01054g20250"/>
    <property type="gene ID" value="Minc3s01054g20250"/>
</dbReference>
<evidence type="ECO:0000256" key="17">
    <source>
        <dbReference type="ARBA" id="ARBA00044717"/>
    </source>
</evidence>
<evidence type="ECO:0000313" key="21">
    <source>
        <dbReference type="WBParaSite" id="Minc3s01054g20250"/>
    </source>
</evidence>
<comment type="similarity">
    <text evidence="4">Belongs to the glycosyltransferase 4 family.</text>
</comment>
<organism evidence="20 21">
    <name type="scientific">Meloidogyne incognita</name>
    <name type="common">Southern root-knot nematode worm</name>
    <name type="synonym">Oxyuris incognita</name>
    <dbReference type="NCBI Taxonomy" id="6306"/>
    <lineage>
        <taxon>Eukaryota</taxon>
        <taxon>Metazoa</taxon>
        <taxon>Ecdysozoa</taxon>
        <taxon>Nematoda</taxon>
        <taxon>Chromadorea</taxon>
        <taxon>Rhabditida</taxon>
        <taxon>Tylenchina</taxon>
        <taxon>Tylenchomorpha</taxon>
        <taxon>Tylenchoidea</taxon>
        <taxon>Meloidogynidae</taxon>
        <taxon>Meloidogyninae</taxon>
        <taxon>Meloidogyne</taxon>
        <taxon>Meloidogyne incognita group</taxon>
    </lineage>
</organism>
<comment type="catalytic activity">
    <reaction evidence="18">
        <text>a di-trans,poly-cis-dolichyl phosphate + UDP-N-acetyl-alpha-D-glucosamine = an N-acetyl-alpha-D-glucosaminyl-diphospho-di-trans,poly-cis-dolichol + UMP</text>
        <dbReference type="Rhea" id="RHEA:13289"/>
        <dbReference type="Rhea" id="RHEA-COMP:19498"/>
        <dbReference type="Rhea" id="RHEA-COMP:19507"/>
        <dbReference type="ChEBI" id="CHEBI:57683"/>
        <dbReference type="ChEBI" id="CHEBI:57705"/>
        <dbReference type="ChEBI" id="CHEBI:57865"/>
        <dbReference type="ChEBI" id="CHEBI:58427"/>
        <dbReference type="EC" id="2.7.8.15"/>
    </reaction>
    <physiologicalReaction direction="left-to-right" evidence="18">
        <dbReference type="Rhea" id="RHEA:13290"/>
    </physiologicalReaction>
</comment>
<dbReference type="InterPro" id="IPR033895">
    <property type="entry name" value="GPT"/>
</dbReference>
<dbReference type="GO" id="GO:0003975">
    <property type="term" value="F:UDP-N-acetylglucosamine-dolichyl-phosphate N-acetylglucosaminephosphotransferase activity"/>
    <property type="evidence" value="ECO:0007669"/>
    <property type="project" value="UniProtKB-EC"/>
</dbReference>
<evidence type="ECO:0000256" key="19">
    <source>
        <dbReference type="SAM" id="Phobius"/>
    </source>
</evidence>
<evidence type="ECO:0000256" key="1">
    <source>
        <dbReference type="ARBA" id="ARBA00001946"/>
    </source>
</evidence>
<evidence type="ECO:0000256" key="14">
    <source>
        <dbReference type="ARBA" id="ARBA00023136"/>
    </source>
</evidence>
<feature type="transmembrane region" description="Helical" evidence="19">
    <location>
        <begin position="274"/>
        <end position="291"/>
    </location>
</feature>
<comment type="cofactor">
    <cofactor evidence="1">
        <name>Mg(2+)</name>
        <dbReference type="ChEBI" id="CHEBI:18420"/>
    </cofactor>
</comment>
<evidence type="ECO:0000256" key="11">
    <source>
        <dbReference type="ARBA" id="ARBA00022824"/>
    </source>
</evidence>
<reference evidence="21" key="1">
    <citation type="submission" date="2022-11" db="UniProtKB">
        <authorList>
            <consortium name="WormBaseParasite"/>
        </authorList>
    </citation>
    <scope>IDENTIFICATION</scope>
</reference>
<name>A0A914M6F4_MELIC</name>
<dbReference type="Pfam" id="PF00953">
    <property type="entry name" value="Glycos_transf_4"/>
    <property type="match status" value="1"/>
</dbReference>
<dbReference type="GO" id="GO:0006488">
    <property type="term" value="P:dolichol-linked oligosaccharide biosynthetic process"/>
    <property type="evidence" value="ECO:0007669"/>
    <property type="project" value="InterPro"/>
</dbReference>
<dbReference type="EC" id="2.7.8.15" evidence="5"/>
<evidence type="ECO:0000256" key="3">
    <source>
        <dbReference type="ARBA" id="ARBA00004922"/>
    </source>
</evidence>
<evidence type="ECO:0000256" key="4">
    <source>
        <dbReference type="ARBA" id="ARBA00009317"/>
    </source>
</evidence>
<evidence type="ECO:0000256" key="8">
    <source>
        <dbReference type="ARBA" id="ARBA00022679"/>
    </source>
</evidence>
<keyword evidence="13 19" id="KW-1133">Transmembrane helix</keyword>
<dbReference type="GO" id="GO:0005789">
    <property type="term" value="C:endoplasmic reticulum membrane"/>
    <property type="evidence" value="ECO:0007669"/>
    <property type="project" value="UniProtKB-SubCell"/>
</dbReference>